<name>A0ABU9KUZ3_9EURY</name>
<keyword evidence="4" id="KW-1185">Reference proteome</keyword>
<dbReference type="Proteomes" id="UP001396646">
    <property type="component" value="Unassembled WGS sequence"/>
</dbReference>
<accession>A0ABU9KUZ3</accession>
<evidence type="ECO:0000313" key="4">
    <source>
        <dbReference type="Proteomes" id="UP001396646"/>
    </source>
</evidence>
<sequence>MGSENRDFVIERLERKLAEKEDEIETISNKLHDSIMKELREDLKNDLDINNRLVKIEQKVQELASNMSGIMDELLDQKSQLRNLGTGSSKQAPEPFKVTATQDPFKPPAPKATEGSTPANKGKLADTLFGNKRPETAAIPEKKFTEPAISEMKTAAPGTSSGSQWSKLVDPNEVNMEIRDIGSREPVQETTANIPTEYIVADGGDVPGNRSHSTSPEDECEYIVAEEGTPSRTLSETEYETVEDRDDEDTVVTTTRRKPL</sequence>
<comment type="caution">
    <text evidence="3">The sequence shown here is derived from an EMBL/GenBank/DDBJ whole genome shotgun (WGS) entry which is preliminary data.</text>
</comment>
<reference evidence="3 4" key="1">
    <citation type="submission" date="2024-04" db="EMBL/GenBank/DDBJ databases">
        <title>Methanococcoides sp. LMO-2.</title>
        <authorList>
            <person name="Liang L."/>
        </authorList>
    </citation>
    <scope>NUCLEOTIDE SEQUENCE [LARGE SCALE GENOMIC DNA]</scope>
    <source>
        <strain evidence="3 4">LMO-2</strain>
    </source>
</reference>
<feature type="region of interest" description="Disordered" evidence="2">
    <location>
        <begin position="84"/>
        <end position="128"/>
    </location>
</feature>
<proteinExistence type="predicted"/>
<dbReference type="RefSeq" id="WP_342127821.1">
    <property type="nucleotide sequence ID" value="NZ_JBCAUS010000007.1"/>
</dbReference>
<feature type="coiled-coil region" evidence="1">
    <location>
        <begin position="10"/>
        <end position="73"/>
    </location>
</feature>
<feature type="region of interest" description="Disordered" evidence="2">
    <location>
        <begin position="193"/>
        <end position="260"/>
    </location>
</feature>
<protein>
    <submittedName>
        <fullName evidence="3">Uncharacterized protein</fullName>
    </submittedName>
</protein>
<evidence type="ECO:0000256" key="1">
    <source>
        <dbReference type="SAM" id="Coils"/>
    </source>
</evidence>
<organism evidence="3 4">
    <name type="scientific">Methanococcoides cohabitans</name>
    <dbReference type="NCBI Taxonomy" id="3136559"/>
    <lineage>
        <taxon>Archaea</taxon>
        <taxon>Methanobacteriati</taxon>
        <taxon>Methanobacteriota</taxon>
        <taxon>Stenosarchaea group</taxon>
        <taxon>Methanomicrobia</taxon>
        <taxon>Methanosarcinales</taxon>
        <taxon>Methanosarcinaceae</taxon>
        <taxon>Methanococcoides</taxon>
    </lineage>
</organism>
<evidence type="ECO:0000256" key="2">
    <source>
        <dbReference type="SAM" id="MobiDB-lite"/>
    </source>
</evidence>
<gene>
    <name evidence="3" type="ORF">WOA13_10305</name>
</gene>
<dbReference type="EMBL" id="JBCAUS010000007">
    <property type="protein sequence ID" value="MEL4306210.1"/>
    <property type="molecule type" value="Genomic_DNA"/>
</dbReference>
<feature type="compositionally biased region" description="Acidic residues" evidence="2">
    <location>
        <begin position="237"/>
        <end position="250"/>
    </location>
</feature>
<keyword evidence="1" id="KW-0175">Coiled coil</keyword>
<evidence type="ECO:0000313" key="3">
    <source>
        <dbReference type="EMBL" id="MEL4306210.1"/>
    </source>
</evidence>